<sequence>MKKREKLQTIRKYYPNALTTIDFINKIIDYIEEKLDLEPAEIMFADSICSDDVNSIQYPVRANEFLGPFKMGGLDGFPFTGLTGMQAFASHVPDDGAVFIYYGPHIGISKEGTVGEINRFGQHKPSSCCGAAHGALHKLLDNAIEPGHITEIDYQMNTIEQILYNQKDRILKAEIPLFEATEIIYESIDKRIQELIDGTKYNCKYLVLVGAILINSDSDIGSFTSTKRFDVINLKKGTREDLLFTINSNL</sequence>
<dbReference type="EMBL" id="BAABDU010000006">
    <property type="protein sequence ID" value="GAA3777885.1"/>
    <property type="molecule type" value="Genomic_DNA"/>
</dbReference>
<name>A0ABP7GXQ7_9FLAO</name>
<organism evidence="2 3">
    <name type="scientific">Flavobacterium ginsengiterrae</name>
    <dbReference type="NCBI Taxonomy" id="871695"/>
    <lineage>
        <taxon>Bacteria</taxon>
        <taxon>Pseudomonadati</taxon>
        <taxon>Bacteroidota</taxon>
        <taxon>Flavobacteriia</taxon>
        <taxon>Flavobacteriales</taxon>
        <taxon>Flavobacteriaceae</taxon>
        <taxon>Flavobacterium</taxon>
    </lineage>
</organism>
<protein>
    <recommendedName>
        <fullName evidence="1">Limiting CO2-inducible protein B/C beta carbonyic anhydrase domain-containing protein</fullName>
    </recommendedName>
</protein>
<gene>
    <name evidence="2" type="ORF">GCM10022423_36900</name>
</gene>
<evidence type="ECO:0000313" key="3">
    <source>
        <dbReference type="Proteomes" id="UP001500748"/>
    </source>
</evidence>
<feature type="domain" description="Limiting CO2-inducible protein B/C beta carbonyic anhydrase" evidence="1">
    <location>
        <begin position="19"/>
        <end position="232"/>
    </location>
</feature>
<proteinExistence type="predicted"/>
<evidence type="ECO:0000313" key="2">
    <source>
        <dbReference type="EMBL" id="GAA3777885.1"/>
    </source>
</evidence>
<dbReference type="PANTHER" id="PTHR38016">
    <property type="entry name" value="UNNAMED PRODUCT"/>
    <property type="match status" value="1"/>
</dbReference>
<dbReference type="InterPro" id="IPR040703">
    <property type="entry name" value="LCIB/C_CA"/>
</dbReference>
<dbReference type="RefSeq" id="WP_345146131.1">
    <property type="nucleotide sequence ID" value="NZ_BAABDU010000006.1"/>
</dbReference>
<evidence type="ECO:0000259" key="1">
    <source>
        <dbReference type="Pfam" id="PF18599"/>
    </source>
</evidence>
<reference evidence="3" key="1">
    <citation type="journal article" date="2019" name="Int. J. Syst. Evol. Microbiol.">
        <title>The Global Catalogue of Microorganisms (GCM) 10K type strain sequencing project: providing services to taxonomists for standard genome sequencing and annotation.</title>
        <authorList>
            <consortium name="The Broad Institute Genomics Platform"/>
            <consortium name="The Broad Institute Genome Sequencing Center for Infectious Disease"/>
            <person name="Wu L."/>
            <person name="Ma J."/>
        </authorList>
    </citation>
    <scope>NUCLEOTIDE SEQUENCE [LARGE SCALE GENOMIC DNA]</scope>
    <source>
        <strain evidence="3">JCM 17337</strain>
    </source>
</reference>
<accession>A0ABP7GXQ7</accession>
<keyword evidence="3" id="KW-1185">Reference proteome</keyword>
<dbReference type="Pfam" id="PF18599">
    <property type="entry name" value="LCIB_C_CA"/>
    <property type="match status" value="1"/>
</dbReference>
<dbReference type="Proteomes" id="UP001500748">
    <property type="component" value="Unassembled WGS sequence"/>
</dbReference>
<comment type="caution">
    <text evidence="2">The sequence shown here is derived from an EMBL/GenBank/DDBJ whole genome shotgun (WGS) entry which is preliminary data.</text>
</comment>
<dbReference type="PANTHER" id="PTHR38016:SF1">
    <property type="entry name" value="LIMITING CO2-INDUCIBLE PROTEIN B_C BETA CARBONYIC ANHYDRASE DOMAIN-CONTAINING PROTEIN"/>
    <property type="match status" value="1"/>
</dbReference>